<keyword evidence="7" id="KW-1185">Reference proteome</keyword>
<comment type="catalytic activity">
    <reaction evidence="1">
        <text>Hydrolysis of terminal non-reducing N-acetyl-D-hexosamine residues in N-acetyl-beta-D-hexosaminides.</text>
        <dbReference type="EC" id="3.2.1.52"/>
    </reaction>
</comment>
<dbReference type="EMBL" id="AP024480">
    <property type="protein sequence ID" value="BCS80109.1"/>
    <property type="molecule type" value="Genomic_DNA"/>
</dbReference>
<evidence type="ECO:0000259" key="5">
    <source>
        <dbReference type="Pfam" id="PF00728"/>
    </source>
</evidence>
<dbReference type="CDD" id="cd06565">
    <property type="entry name" value="GH20_GcnA-like"/>
    <property type="match status" value="1"/>
</dbReference>
<feature type="domain" description="Glycoside hydrolase family 20 catalytic" evidence="5">
    <location>
        <begin position="95"/>
        <end position="402"/>
    </location>
</feature>
<accession>A0ABN6E6C5</accession>
<comment type="similarity">
    <text evidence="2">Belongs to the glycosyl hydrolase 20 family.</text>
</comment>
<evidence type="ECO:0000256" key="3">
    <source>
        <dbReference type="ARBA" id="ARBA00012663"/>
    </source>
</evidence>
<dbReference type="RefSeq" id="WP_207180223.1">
    <property type="nucleotide sequence ID" value="NZ_AP024480.1"/>
</dbReference>
<dbReference type="InterPro" id="IPR015883">
    <property type="entry name" value="Glyco_hydro_20_cat"/>
</dbReference>
<dbReference type="InterPro" id="IPR017853">
    <property type="entry name" value="GH"/>
</dbReference>
<dbReference type="PANTHER" id="PTHR22600">
    <property type="entry name" value="BETA-HEXOSAMINIDASE"/>
    <property type="match status" value="1"/>
</dbReference>
<dbReference type="EC" id="3.2.1.52" evidence="3"/>
<keyword evidence="4" id="KW-0378">Hydrolase</keyword>
<dbReference type="SUPFAM" id="SSF51445">
    <property type="entry name" value="(Trans)glycosidases"/>
    <property type="match status" value="1"/>
</dbReference>
<evidence type="ECO:0000256" key="2">
    <source>
        <dbReference type="ARBA" id="ARBA00006285"/>
    </source>
</evidence>
<dbReference type="InterPro" id="IPR025705">
    <property type="entry name" value="Beta_hexosaminidase_sua/sub"/>
</dbReference>
<dbReference type="PRINTS" id="PR00738">
    <property type="entry name" value="GLHYDRLASE20"/>
</dbReference>
<evidence type="ECO:0000256" key="4">
    <source>
        <dbReference type="ARBA" id="ARBA00022801"/>
    </source>
</evidence>
<reference evidence="6 7" key="1">
    <citation type="submission" date="2021-02" db="EMBL/GenBank/DDBJ databases">
        <title>Nitrogen-fixing ability and nitrogen fixation related genes of thermophilic fermentative bacteria in the genus Caldicellulosiruptor.</title>
        <authorList>
            <person name="Chen Y."/>
            <person name="Nishihara A."/>
            <person name="Haruta S."/>
        </authorList>
    </citation>
    <scope>NUCLEOTIDE SEQUENCE [LARGE SCALE GENOMIC DNA]</scope>
    <source>
        <strain evidence="6 7">YA01</strain>
    </source>
</reference>
<gene>
    <name evidence="6" type="ORF">CaldiYA01_00690</name>
</gene>
<evidence type="ECO:0000313" key="6">
    <source>
        <dbReference type="EMBL" id="BCS80109.1"/>
    </source>
</evidence>
<sequence length="547" mass="63597">MFKIVPKPKKVDFTGKWFDFDGFENFPDFISREFSIPKGSWKIEIVERPGTGISIENKKVKVWGNVNVAYATIVQLLIQRKDALPQVTVEEEFRFSFRGFHLDIARGGVPNLSTFKNILRWLFLLKINYFAIYFEDLFPWEKHPKIGAGRGRLTKEELKEIIEYGKNLGIEVFPSLELTGHMENILSIPEYSKYSEWYLPREGCLDLSSEEAKKFAYELLDEVLEFFPSKYVHIGGDETWALGRGKSLEKNWIFEGPKLYEEYHKNMIDVVEKYRKIPIMWADMLTGMFLRPDERKVWEKLLQSDIWQRTILANWDYAAMPKEHFINRIESLGNNHQSNQIVCPGFSNWNRFYPDFEVAIENIKNFIEAAKTKGIQGFLVTSWGDDGQECLFSFLYPLFVATIELAEGDGDWEKSYIVLSGESEKLLDVRKVFGMSKIANNIKGLLYGSKEVVQMGTSEKRGLKRCFEEALQKAIDANLPEDLAFIRQAIRVAIKRLENTVTESDLIKLGSYYCRLWRKERKKEGLDRIVGRFWAAGGKVSLEQERN</sequence>
<proteinExistence type="inferred from homology"/>
<evidence type="ECO:0000313" key="7">
    <source>
        <dbReference type="Proteomes" id="UP000663623"/>
    </source>
</evidence>
<protein>
    <recommendedName>
        <fullName evidence="3">beta-N-acetylhexosaminidase</fullName>
        <ecNumber evidence="3">3.2.1.52</ecNumber>
    </recommendedName>
</protein>
<dbReference type="PANTHER" id="PTHR22600:SF57">
    <property type="entry name" value="BETA-N-ACETYLHEXOSAMINIDASE"/>
    <property type="match status" value="1"/>
</dbReference>
<evidence type="ECO:0000256" key="1">
    <source>
        <dbReference type="ARBA" id="ARBA00001231"/>
    </source>
</evidence>
<dbReference type="Proteomes" id="UP000663623">
    <property type="component" value="Chromosome"/>
</dbReference>
<name>A0ABN6E6C5_9FIRM</name>
<organism evidence="6 7">
    <name type="scientific">Caldicellulosiruptor diazotrophicus</name>
    <dbReference type="NCBI Taxonomy" id="2806205"/>
    <lineage>
        <taxon>Bacteria</taxon>
        <taxon>Bacillati</taxon>
        <taxon>Bacillota</taxon>
        <taxon>Bacillota incertae sedis</taxon>
        <taxon>Caldicellulosiruptorales</taxon>
        <taxon>Caldicellulosiruptoraceae</taxon>
        <taxon>Caldicellulosiruptor</taxon>
    </lineage>
</organism>
<dbReference type="Gene3D" id="3.20.20.80">
    <property type="entry name" value="Glycosidases"/>
    <property type="match status" value="1"/>
</dbReference>
<dbReference type="Pfam" id="PF00728">
    <property type="entry name" value="Glyco_hydro_20"/>
    <property type="match status" value="1"/>
</dbReference>